<gene>
    <name evidence="2" type="ORF">GIY23_04485</name>
</gene>
<proteinExistence type="predicted"/>
<dbReference type="InterPro" id="IPR049082">
    <property type="entry name" value="T7SS_signal"/>
</dbReference>
<name>A0A5Q3Q603_9PSEU</name>
<accession>A0A5Q3Q603</accession>
<feature type="domain" description="Putative T7SS secretion signal" evidence="1">
    <location>
        <begin position="3"/>
        <end position="167"/>
    </location>
</feature>
<evidence type="ECO:0000313" key="3">
    <source>
        <dbReference type="Proteomes" id="UP000371041"/>
    </source>
</evidence>
<evidence type="ECO:0000313" key="2">
    <source>
        <dbReference type="EMBL" id="QGK68896.1"/>
    </source>
</evidence>
<dbReference type="AlphaFoldDB" id="A0A5Q3Q603"/>
<evidence type="ECO:0000259" key="1">
    <source>
        <dbReference type="Pfam" id="PF21725"/>
    </source>
</evidence>
<protein>
    <recommendedName>
        <fullName evidence="1">Putative T7SS secretion signal domain-containing protein</fullName>
    </recommendedName>
</protein>
<organism evidence="2 3">
    <name type="scientific">Allosaccharopolyspora coralli</name>
    <dbReference type="NCBI Taxonomy" id="2665642"/>
    <lineage>
        <taxon>Bacteria</taxon>
        <taxon>Bacillati</taxon>
        <taxon>Actinomycetota</taxon>
        <taxon>Actinomycetes</taxon>
        <taxon>Pseudonocardiales</taxon>
        <taxon>Pseudonocardiaceae</taxon>
        <taxon>Allosaccharopolyspora</taxon>
    </lineage>
</organism>
<reference evidence="3" key="1">
    <citation type="submission" date="2019-11" db="EMBL/GenBank/DDBJ databases">
        <title>The complete genome sequence of Saccharopolyspora sp. E2A.</title>
        <authorList>
            <person name="Zhang G."/>
        </authorList>
    </citation>
    <scope>NUCLEOTIDE SEQUENCE [LARGE SCALE GENOMIC DNA]</scope>
    <source>
        <strain evidence="3">E2A</strain>
    </source>
</reference>
<dbReference type="EMBL" id="CP045929">
    <property type="protein sequence ID" value="QGK68896.1"/>
    <property type="molecule type" value="Genomic_DNA"/>
</dbReference>
<sequence>MAELGETTNPKELVPGQPAHVDDAAEMLGKQGEKFDIVARDLRKVDVGGWQGQASTSFQEMFSLEPPKWIKACEALETVSGVLTEHAETLRWAQAQAAQAVEIWERGEAATERATAEHNAAVANANTQNTPTTVGPFTDPGEAMRQEARDLLEHARGKLRSTGDQHARTIGGQHTDGTGVLGGLVDAVTGGWSAKGKAEASGPGAGFEAKGPGGGKLGELKAFAQLGKASAEGTVGNDLYSLSGKAEASVGAEATVAASLTDEGLNAKAQVAAMAKASAEGRSELGPFGGYGKVEGQAGAQAGAGATLNKSDGLKIGADAFAGAKGTAKGGGDVGGIGINATAEGWAGAGAEAGITIGPSENGTFEIGADAGAAVGLGGKLGFEVTIDPAKVQETAGDAVSAIGELGDAAGDASKTISGWLE</sequence>
<dbReference type="Pfam" id="PF21725">
    <property type="entry name" value="T7SS_signal"/>
    <property type="match status" value="1"/>
</dbReference>
<dbReference type="RefSeq" id="WP_154075499.1">
    <property type="nucleotide sequence ID" value="NZ_CP045929.1"/>
</dbReference>
<dbReference type="KEGG" id="sace:GIY23_04485"/>
<dbReference type="Proteomes" id="UP000371041">
    <property type="component" value="Chromosome"/>
</dbReference>
<keyword evidence="3" id="KW-1185">Reference proteome</keyword>